<dbReference type="InterPro" id="IPR025877">
    <property type="entry name" value="MobA-like_NTP_Trfase"/>
</dbReference>
<evidence type="ECO:0000256" key="6">
    <source>
        <dbReference type="ARBA" id="ARBA00023134"/>
    </source>
</evidence>
<keyword evidence="9" id="KW-0548">Nucleotidyltransferase</keyword>
<dbReference type="InterPro" id="IPR029044">
    <property type="entry name" value="Nucleotide-diphossugar_trans"/>
</dbReference>
<keyword evidence="2" id="KW-0808">Transferase</keyword>
<gene>
    <name evidence="9" type="ORF">MUO15_03085</name>
</gene>
<dbReference type="Pfam" id="PF12804">
    <property type="entry name" value="NTP_transf_3"/>
    <property type="match status" value="1"/>
</dbReference>
<keyword evidence="1" id="KW-0963">Cytoplasm</keyword>
<dbReference type="PANTHER" id="PTHR19136">
    <property type="entry name" value="MOLYBDENUM COFACTOR GUANYLYLTRANSFERASE"/>
    <property type="match status" value="1"/>
</dbReference>
<dbReference type="Proteomes" id="UP000830326">
    <property type="component" value="Chromosome"/>
</dbReference>
<keyword evidence="7" id="KW-0501">Molybdenum cofactor biosynthesis</keyword>
<dbReference type="Gene3D" id="3.90.550.10">
    <property type="entry name" value="Spore Coat Polysaccharide Biosynthesis Protein SpsA, Chain A"/>
    <property type="match status" value="1"/>
</dbReference>
<proteinExistence type="predicted"/>
<evidence type="ECO:0000256" key="7">
    <source>
        <dbReference type="ARBA" id="ARBA00023150"/>
    </source>
</evidence>
<evidence type="ECO:0000256" key="3">
    <source>
        <dbReference type="ARBA" id="ARBA00022723"/>
    </source>
</evidence>
<evidence type="ECO:0000313" key="9">
    <source>
        <dbReference type="EMBL" id="UOR12517.1"/>
    </source>
</evidence>
<evidence type="ECO:0000259" key="8">
    <source>
        <dbReference type="Pfam" id="PF12804"/>
    </source>
</evidence>
<keyword evidence="5" id="KW-0460">Magnesium</keyword>
<dbReference type="InterPro" id="IPR013482">
    <property type="entry name" value="Molybde_CF_guanTrfase"/>
</dbReference>
<evidence type="ECO:0000313" key="10">
    <source>
        <dbReference type="Proteomes" id="UP000830326"/>
    </source>
</evidence>
<dbReference type="GO" id="GO:0016779">
    <property type="term" value="F:nucleotidyltransferase activity"/>
    <property type="evidence" value="ECO:0007669"/>
    <property type="project" value="UniProtKB-KW"/>
</dbReference>
<feature type="domain" description="MobA-like NTP transferase" evidence="8">
    <location>
        <begin position="9"/>
        <end position="129"/>
    </location>
</feature>
<keyword evidence="4" id="KW-0547">Nucleotide-binding</keyword>
<dbReference type="EMBL" id="CP095075">
    <property type="protein sequence ID" value="UOR12517.1"/>
    <property type="molecule type" value="Genomic_DNA"/>
</dbReference>
<evidence type="ECO:0000256" key="4">
    <source>
        <dbReference type="ARBA" id="ARBA00022741"/>
    </source>
</evidence>
<name>A0ABY4HCE2_9BACI</name>
<sequence length="147" mass="16079">MNVIKPICGAILAGGGSTRMGTDKAVLPIGGQTVLERIMNVMEQVCDHVVVNRNQPLTKIVPRVEYIRDEYSDAGPLAGLHAVLKNTKEPAVLLSACDTPFIQEDVLRLLLDKRSNETSAIVPVHGGGSSRYQRFTTEIFFLLLNSF</sequence>
<evidence type="ECO:0000256" key="5">
    <source>
        <dbReference type="ARBA" id="ARBA00022842"/>
    </source>
</evidence>
<organism evidence="9 10">
    <name type="scientific">Halobacillus amylolyticus</name>
    <dbReference type="NCBI Taxonomy" id="2932259"/>
    <lineage>
        <taxon>Bacteria</taxon>
        <taxon>Bacillati</taxon>
        <taxon>Bacillota</taxon>
        <taxon>Bacilli</taxon>
        <taxon>Bacillales</taxon>
        <taxon>Bacillaceae</taxon>
        <taxon>Halobacillus</taxon>
    </lineage>
</organism>
<keyword evidence="3" id="KW-0479">Metal-binding</keyword>
<reference evidence="9" key="1">
    <citation type="submission" date="2022-04" db="EMBL/GenBank/DDBJ databases">
        <title>Halobacillus sp. isolated from saltern.</title>
        <authorList>
            <person name="Won M."/>
            <person name="Lee C.-M."/>
            <person name="Woen H.-Y."/>
            <person name="Kwon S.-W."/>
        </authorList>
    </citation>
    <scope>NUCLEOTIDE SEQUENCE</scope>
    <source>
        <strain evidence="9">SSHM10-5</strain>
    </source>
</reference>
<accession>A0ABY4HCE2</accession>
<evidence type="ECO:0000256" key="1">
    <source>
        <dbReference type="ARBA" id="ARBA00022490"/>
    </source>
</evidence>
<evidence type="ECO:0000256" key="2">
    <source>
        <dbReference type="ARBA" id="ARBA00022679"/>
    </source>
</evidence>
<keyword evidence="10" id="KW-1185">Reference proteome</keyword>
<dbReference type="SUPFAM" id="SSF53448">
    <property type="entry name" value="Nucleotide-diphospho-sugar transferases"/>
    <property type="match status" value="1"/>
</dbReference>
<dbReference type="PANTHER" id="PTHR19136:SF81">
    <property type="entry name" value="MOLYBDENUM COFACTOR GUANYLYLTRANSFERASE"/>
    <property type="match status" value="1"/>
</dbReference>
<keyword evidence="6" id="KW-0342">GTP-binding</keyword>
<dbReference type="RefSeq" id="WP_245033316.1">
    <property type="nucleotide sequence ID" value="NZ_CP095075.1"/>
</dbReference>
<dbReference type="CDD" id="cd02503">
    <property type="entry name" value="MobA"/>
    <property type="match status" value="1"/>
</dbReference>
<protein>
    <submittedName>
        <fullName evidence="9">Molybdenum cofactor guanylyltransferase</fullName>
    </submittedName>
</protein>